<accession>A0A077ZJ69</accession>
<name>A0A077ZJ69_TRITR</name>
<dbReference type="GO" id="GO:0005829">
    <property type="term" value="C:cytosol"/>
    <property type="evidence" value="ECO:0007669"/>
    <property type="project" value="TreeGrafter"/>
</dbReference>
<gene>
    <name evidence="3" type="ORF">TTRE_0000812401</name>
</gene>
<protein>
    <submittedName>
        <fullName evidence="3">HSL N and Abhydrolase 3 domain containing protein</fullName>
    </submittedName>
</protein>
<dbReference type="STRING" id="36087.A0A077ZJ69"/>
<organism evidence="3 4">
    <name type="scientific">Trichuris trichiura</name>
    <name type="common">Whipworm</name>
    <name type="synonym">Trichocephalus trichiurus</name>
    <dbReference type="NCBI Taxonomy" id="36087"/>
    <lineage>
        <taxon>Eukaryota</taxon>
        <taxon>Metazoa</taxon>
        <taxon>Ecdysozoa</taxon>
        <taxon>Nematoda</taxon>
        <taxon>Enoplea</taxon>
        <taxon>Dorylaimia</taxon>
        <taxon>Trichinellida</taxon>
        <taxon>Trichuridae</taxon>
        <taxon>Trichuris</taxon>
    </lineage>
</organism>
<dbReference type="Gene3D" id="3.40.50.1820">
    <property type="entry name" value="alpha/beta hydrolase"/>
    <property type="match status" value="2"/>
</dbReference>
<dbReference type="GO" id="GO:0008203">
    <property type="term" value="P:cholesterol metabolic process"/>
    <property type="evidence" value="ECO:0007669"/>
    <property type="project" value="InterPro"/>
</dbReference>
<evidence type="ECO:0000259" key="1">
    <source>
        <dbReference type="Pfam" id="PF06350"/>
    </source>
</evidence>
<evidence type="ECO:0000259" key="2">
    <source>
        <dbReference type="Pfam" id="PF07859"/>
    </source>
</evidence>
<dbReference type="AlphaFoldDB" id="A0A077ZJ69"/>
<dbReference type="InterPro" id="IPR029058">
    <property type="entry name" value="AB_hydrolase_fold"/>
</dbReference>
<dbReference type="InterPro" id="IPR010468">
    <property type="entry name" value="HSL_N"/>
</dbReference>
<feature type="domain" description="Hormone-sensitive lipase N-terminal" evidence="1">
    <location>
        <begin position="27"/>
        <end position="325"/>
    </location>
</feature>
<reference evidence="3" key="1">
    <citation type="submission" date="2014-01" db="EMBL/GenBank/DDBJ databases">
        <authorList>
            <person name="Aslett M."/>
        </authorList>
    </citation>
    <scope>NUCLEOTIDE SEQUENCE</scope>
</reference>
<dbReference type="GO" id="GO:0004806">
    <property type="term" value="F:triacylglycerol lipase activity"/>
    <property type="evidence" value="ECO:0007669"/>
    <property type="project" value="TreeGrafter"/>
</dbReference>
<dbReference type="GO" id="GO:0019433">
    <property type="term" value="P:triglyceride catabolic process"/>
    <property type="evidence" value="ECO:0007669"/>
    <property type="project" value="TreeGrafter"/>
</dbReference>
<proteinExistence type="predicted"/>
<evidence type="ECO:0000313" key="4">
    <source>
        <dbReference type="Proteomes" id="UP000030665"/>
    </source>
</evidence>
<keyword evidence="4" id="KW-1185">Reference proteome</keyword>
<feature type="domain" description="Alpha/beta hydrolase fold-3" evidence="2">
    <location>
        <begin position="340"/>
        <end position="485"/>
    </location>
</feature>
<feature type="domain" description="Alpha/beta hydrolase fold-3" evidence="2">
    <location>
        <begin position="676"/>
        <end position="741"/>
    </location>
</feature>
<evidence type="ECO:0000313" key="3">
    <source>
        <dbReference type="EMBL" id="CDW59784.1"/>
    </source>
</evidence>
<dbReference type="Proteomes" id="UP000030665">
    <property type="component" value="Unassembled WGS sequence"/>
</dbReference>
<sequence>MAQKAQAYSHYFEVDRVAMISLAVLLIDDFAYIRNAEKFSGSDCVDRSLHELKDVLHRMTHPILRFAEEAAKFDYDLKTPGNGFRSILSLFDKLLLLIVYTLHRLVARHQWRINFTRRREELNLDSYSQLMKSFYEAADLVVKNIHLTVDSELFPPLSRREEAENVMSHFERLDQKAAFGRAVGFQFCKSVELFFHAMLVALAFLGTFWESSSPSFYQKLLTLFSCRRFVLYDSRSEKLIELFHSADVLLFRSFWSLTETFPLTVIRKLIGPSIPVNFVFTISPNESYELHTKGGKVLKVASSKAHTGSKPLRLKLISSLQRQGLLGRSAPGVQAARSLILHCHGGGFIATSTDTHEVDAIEIKRLSCTIVSVDYSLAPEAPYPRAIEEVLYAYAWCLANANFLGWTGEKICLVGDSAGGLLLTSLCLKLIELKASRLPDALVVAYAPFLFQFVPSASRLLSLFDPLIPWQITYRCMQAYIGGQDGSQNVLPRRVNNFELVEIDSVDAADREAGPLTGVPQRLREGLSCHMTVLGEEECMDVKKRDAMKSRLPADAFDSDFLDFLSNNDILKRSFQIIVNRTADIKMKRDHTLTGYVTAGHSLRAWLSFLRFVVTYQKLVIRRLSQFINDVSFIAGNAIQCIFSFFRDTHEGQEKLLDEPRVLKGFPADLIALKQNMRSEDPFISPLLASDELLAEMPPTSILACHLDPLLDDSVTFAKRLRDVGVSHTFDLLDLVPHGFMNLIPFSEECRAATLTCIERVESYLQ</sequence>
<dbReference type="GO" id="GO:0004771">
    <property type="term" value="F:sterol ester esterase activity"/>
    <property type="evidence" value="ECO:0007669"/>
    <property type="project" value="TreeGrafter"/>
</dbReference>
<dbReference type="EMBL" id="HG806728">
    <property type="protein sequence ID" value="CDW59784.1"/>
    <property type="molecule type" value="Genomic_DNA"/>
</dbReference>
<dbReference type="Pfam" id="PF06350">
    <property type="entry name" value="HSL_N"/>
    <property type="match status" value="1"/>
</dbReference>
<dbReference type="Pfam" id="PF07859">
    <property type="entry name" value="Abhydrolase_3"/>
    <property type="match status" value="2"/>
</dbReference>
<dbReference type="PANTHER" id="PTHR23025:SF3">
    <property type="entry name" value="HORMONE-SENSITIVE LIPASE"/>
    <property type="match status" value="1"/>
</dbReference>
<dbReference type="PANTHER" id="PTHR23025">
    <property type="entry name" value="TRIACYLGLYCEROL LIPASE"/>
    <property type="match status" value="1"/>
</dbReference>
<dbReference type="OrthoDB" id="408631at2759"/>
<dbReference type="InterPro" id="IPR013094">
    <property type="entry name" value="AB_hydrolase_3"/>
</dbReference>
<dbReference type="SUPFAM" id="SSF53474">
    <property type="entry name" value="alpha/beta-Hydrolases"/>
    <property type="match status" value="1"/>
</dbReference>
<reference evidence="3" key="2">
    <citation type="submission" date="2014-03" db="EMBL/GenBank/DDBJ databases">
        <title>The whipworm genome and dual-species transcriptomics of an intimate host-pathogen interaction.</title>
        <authorList>
            <person name="Foth B.J."/>
            <person name="Tsai I.J."/>
            <person name="Reid A.J."/>
            <person name="Bancroft A.J."/>
            <person name="Nichol S."/>
            <person name="Tracey A."/>
            <person name="Holroyd N."/>
            <person name="Cotton J.A."/>
            <person name="Stanley E.J."/>
            <person name="Zarowiecki M."/>
            <person name="Liu J.Z."/>
            <person name="Huckvale T."/>
            <person name="Cooper P.J."/>
            <person name="Grencis R.K."/>
            <person name="Berriman M."/>
        </authorList>
    </citation>
    <scope>NUCLEOTIDE SEQUENCE [LARGE SCALE GENOMIC DNA]</scope>
</reference>
<keyword evidence="3" id="KW-0378">Hydrolase</keyword>